<accession>A0A645FVT6</accession>
<feature type="coiled-coil region" evidence="1">
    <location>
        <begin position="17"/>
        <end position="65"/>
    </location>
</feature>
<organism evidence="2">
    <name type="scientific">bioreactor metagenome</name>
    <dbReference type="NCBI Taxonomy" id="1076179"/>
    <lineage>
        <taxon>unclassified sequences</taxon>
        <taxon>metagenomes</taxon>
        <taxon>ecological metagenomes</taxon>
    </lineage>
</organism>
<keyword evidence="1" id="KW-0175">Coiled coil</keyword>
<comment type="caution">
    <text evidence="2">The sequence shown here is derived from an EMBL/GenBank/DDBJ whole genome shotgun (WGS) entry which is preliminary data.</text>
</comment>
<protein>
    <submittedName>
        <fullName evidence="2">Uncharacterized protein</fullName>
    </submittedName>
</protein>
<dbReference type="EMBL" id="VSSQ01063059">
    <property type="protein sequence ID" value="MPN16144.1"/>
    <property type="molecule type" value="Genomic_DNA"/>
</dbReference>
<sequence length="95" mass="11097">MTSINVADDYFKEKQSREAAEVELQSIKKKFESIKAELESANKEIEQLNRDIYILKDDMNMLAEEKAQVEDQLDEYFVALDASKNISHKNRNIKQ</sequence>
<evidence type="ECO:0000313" key="2">
    <source>
        <dbReference type="EMBL" id="MPN16144.1"/>
    </source>
</evidence>
<proteinExistence type="predicted"/>
<dbReference type="AlphaFoldDB" id="A0A645FVT6"/>
<gene>
    <name evidence="2" type="ORF">SDC9_163482</name>
</gene>
<dbReference type="InterPro" id="IPR053712">
    <property type="entry name" value="Bac_CellDiv_Activator"/>
</dbReference>
<dbReference type="Gene3D" id="6.10.250.790">
    <property type="match status" value="1"/>
</dbReference>
<reference evidence="2" key="1">
    <citation type="submission" date="2019-08" db="EMBL/GenBank/DDBJ databases">
        <authorList>
            <person name="Kucharzyk K."/>
            <person name="Murdoch R.W."/>
            <person name="Higgins S."/>
            <person name="Loffler F."/>
        </authorList>
    </citation>
    <scope>NUCLEOTIDE SEQUENCE</scope>
</reference>
<name>A0A645FVT6_9ZZZZ</name>
<evidence type="ECO:0000256" key="1">
    <source>
        <dbReference type="SAM" id="Coils"/>
    </source>
</evidence>